<sequence length="220" mass="25197">MAVVTRQSSAKRSRPAMRRQSVENLTVGLPLTRLHRLLDETLPQFDRPLAVAAANAYSDLLARRDDGRDDLVRIDDVLSAFLNNNRYKPKAEIIFEVHFLQGMIRDSLYHTEEARMSYTRALWIASCTQSIPQMKLASTLHHLAKTYAQTGNYAEATKLLGKALTEYESCQMSEKHACMEDARQCYRIYLEKQLGNQLTRSAVHRLSRIFEESESEQPGF</sequence>
<protein>
    <recommendedName>
        <fullName evidence="3">MalT-like TPR region domain-containing protein</fullName>
    </recommendedName>
</protein>
<dbReference type="SUPFAM" id="SSF48452">
    <property type="entry name" value="TPR-like"/>
    <property type="match status" value="1"/>
</dbReference>
<dbReference type="Pfam" id="PF13374">
    <property type="entry name" value="TPR_10"/>
    <property type="match status" value="1"/>
</dbReference>
<reference evidence="1 2" key="1">
    <citation type="journal article" date="2015" name="Plant Cell">
        <title>Oil accumulation by the oleaginous diatom Fistulifera solaris as revealed by the genome and transcriptome.</title>
        <authorList>
            <person name="Tanaka T."/>
            <person name="Maeda Y."/>
            <person name="Veluchamy A."/>
            <person name="Tanaka M."/>
            <person name="Abida H."/>
            <person name="Marechal E."/>
            <person name="Bowler C."/>
            <person name="Muto M."/>
            <person name="Sunaga Y."/>
            <person name="Tanaka M."/>
            <person name="Yoshino T."/>
            <person name="Taniguchi T."/>
            <person name="Fukuda Y."/>
            <person name="Nemoto M."/>
            <person name="Matsumoto M."/>
            <person name="Wong P.S."/>
            <person name="Aburatani S."/>
            <person name="Fujibuchi W."/>
        </authorList>
    </citation>
    <scope>NUCLEOTIDE SEQUENCE [LARGE SCALE GENOMIC DNA]</scope>
    <source>
        <strain evidence="1 2">JPCC DA0580</strain>
    </source>
</reference>
<evidence type="ECO:0000313" key="2">
    <source>
        <dbReference type="Proteomes" id="UP000198406"/>
    </source>
</evidence>
<accession>A0A1Z5JRZ2</accession>
<proteinExistence type="predicted"/>
<dbReference type="InterPro" id="IPR011990">
    <property type="entry name" value="TPR-like_helical_dom_sf"/>
</dbReference>
<dbReference type="AlphaFoldDB" id="A0A1Z5JRZ2"/>
<dbReference type="Proteomes" id="UP000198406">
    <property type="component" value="Unassembled WGS sequence"/>
</dbReference>
<evidence type="ECO:0008006" key="3">
    <source>
        <dbReference type="Google" id="ProtNLM"/>
    </source>
</evidence>
<dbReference type="InParanoid" id="A0A1Z5JRZ2"/>
<comment type="caution">
    <text evidence="1">The sequence shown here is derived from an EMBL/GenBank/DDBJ whole genome shotgun (WGS) entry which is preliminary data.</text>
</comment>
<name>A0A1Z5JRZ2_FISSO</name>
<keyword evidence="2" id="KW-1185">Reference proteome</keyword>
<dbReference type="EMBL" id="BDSP01000109">
    <property type="protein sequence ID" value="GAX16787.1"/>
    <property type="molecule type" value="Genomic_DNA"/>
</dbReference>
<dbReference type="Gene3D" id="1.25.40.10">
    <property type="entry name" value="Tetratricopeptide repeat domain"/>
    <property type="match status" value="1"/>
</dbReference>
<gene>
    <name evidence="1" type="ORF">FisN_21Hh235</name>
</gene>
<evidence type="ECO:0000313" key="1">
    <source>
        <dbReference type="EMBL" id="GAX16787.1"/>
    </source>
</evidence>
<organism evidence="1 2">
    <name type="scientific">Fistulifera solaris</name>
    <name type="common">Oleaginous diatom</name>
    <dbReference type="NCBI Taxonomy" id="1519565"/>
    <lineage>
        <taxon>Eukaryota</taxon>
        <taxon>Sar</taxon>
        <taxon>Stramenopiles</taxon>
        <taxon>Ochrophyta</taxon>
        <taxon>Bacillariophyta</taxon>
        <taxon>Bacillariophyceae</taxon>
        <taxon>Bacillariophycidae</taxon>
        <taxon>Naviculales</taxon>
        <taxon>Naviculaceae</taxon>
        <taxon>Fistulifera</taxon>
    </lineage>
</organism>